<reference evidence="2 3" key="1">
    <citation type="submission" date="2015-04" db="EMBL/GenBank/DDBJ databases">
        <title>Whole genome shotgun sequence of Flavihumibacter petaseus NBRC 106054.</title>
        <authorList>
            <person name="Miyazawa S."/>
            <person name="Hosoyama A."/>
            <person name="Hashimoto M."/>
            <person name="Noguchi M."/>
            <person name="Tsuchikane K."/>
            <person name="Ohji S."/>
            <person name="Yamazoe A."/>
            <person name="Ichikawa N."/>
            <person name="Kimura A."/>
            <person name="Fujita N."/>
        </authorList>
    </citation>
    <scope>NUCLEOTIDE SEQUENCE [LARGE SCALE GENOMIC DNA]</scope>
    <source>
        <strain evidence="2 3">NBRC 106054</strain>
    </source>
</reference>
<dbReference type="RefSeq" id="WP_052956140.1">
    <property type="nucleotide sequence ID" value="NZ_BBWV01000006.1"/>
</dbReference>
<organism evidence="2 3">
    <name type="scientific">Flavihumibacter petaseus NBRC 106054</name>
    <dbReference type="NCBI Taxonomy" id="1220578"/>
    <lineage>
        <taxon>Bacteria</taxon>
        <taxon>Pseudomonadati</taxon>
        <taxon>Bacteroidota</taxon>
        <taxon>Chitinophagia</taxon>
        <taxon>Chitinophagales</taxon>
        <taxon>Chitinophagaceae</taxon>
        <taxon>Flavihumibacter</taxon>
    </lineage>
</organism>
<dbReference type="EMBL" id="BBWV01000006">
    <property type="protein sequence ID" value="GAO45588.1"/>
    <property type="molecule type" value="Genomic_DNA"/>
</dbReference>
<keyword evidence="2" id="KW-0378">Hydrolase</keyword>
<dbReference type="OrthoDB" id="252464at2"/>
<protein>
    <submittedName>
        <fullName evidence="2">Putative hydrolase</fullName>
    </submittedName>
</protein>
<dbReference type="InterPro" id="IPR029058">
    <property type="entry name" value="AB_hydrolase_fold"/>
</dbReference>
<dbReference type="PANTHER" id="PTHR43798:SF20">
    <property type="entry name" value="2-SUCCINYL-6-HYDROXY-2,4-CYCLOHEXADIENE-1-CARBOXYLATE SYNTHASE-RELATED"/>
    <property type="match status" value="1"/>
</dbReference>
<dbReference type="PANTHER" id="PTHR43798">
    <property type="entry name" value="MONOACYLGLYCEROL LIPASE"/>
    <property type="match status" value="1"/>
</dbReference>
<feature type="domain" description="AB hydrolase-1" evidence="1">
    <location>
        <begin position="12"/>
        <end position="238"/>
    </location>
</feature>
<dbReference type="Pfam" id="PF00561">
    <property type="entry name" value="Abhydrolase_1"/>
    <property type="match status" value="1"/>
</dbReference>
<evidence type="ECO:0000313" key="3">
    <source>
        <dbReference type="Proteomes" id="UP000033121"/>
    </source>
</evidence>
<dbReference type="InterPro" id="IPR050266">
    <property type="entry name" value="AB_hydrolase_sf"/>
</dbReference>
<dbReference type="SUPFAM" id="SSF53474">
    <property type="entry name" value="alpha/beta-Hydrolases"/>
    <property type="match status" value="1"/>
</dbReference>
<evidence type="ECO:0000313" key="2">
    <source>
        <dbReference type="EMBL" id="GAO45588.1"/>
    </source>
</evidence>
<dbReference type="PRINTS" id="PR00412">
    <property type="entry name" value="EPOXHYDRLASE"/>
</dbReference>
<dbReference type="STRING" id="1220578.FPE01S_06_00790"/>
<dbReference type="GO" id="GO:0016787">
    <property type="term" value="F:hydrolase activity"/>
    <property type="evidence" value="ECO:0007669"/>
    <property type="project" value="UniProtKB-KW"/>
</dbReference>
<dbReference type="Proteomes" id="UP000033121">
    <property type="component" value="Unassembled WGS sequence"/>
</dbReference>
<sequence>MMQYNAIGDGQPLMLVHGFGEDYRIWDEQVPVLAEKFRVITPQLPGTGNTPAESSPTMESMADGLKEILDHEKIPRIILVGHSMGGYISLAFAEKYPQHLRALGLFHSTALADNEQKKETRRKGIAFIRQHGAEAFLQSTTQNLFAEKNRETMAASIKAIARDNSYISDDTLVAFYEAMIARPDRTAVLKNSAVPVLFILGRYDQAISFEDTLKLVHLPEITYIHILEASGHMGMLEETRKANQYLKDFAEQV</sequence>
<dbReference type="InterPro" id="IPR000639">
    <property type="entry name" value="Epox_hydrolase-like"/>
</dbReference>
<evidence type="ECO:0000259" key="1">
    <source>
        <dbReference type="Pfam" id="PF00561"/>
    </source>
</evidence>
<dbReference type="InterPro" id="IPR000073">
    <property type="entry name" value="AB_hydrolase_1"/>
</dbReference>
<gene>
    <name evidence="2" type="ORF">FPE01S_06_00790</name>
</gene>
<keyword evidence="3" id="KW-1185">Reference proteome</keyword>
<proteinExistence type="predicted"/>
<dbReference type="AlphaFoldDB" id="A0A0E9N711"/>
<comment type="caution">
    <text evidence="2">The sequence shown here is derived from an EMBL/GenBank/DDBJ whole genome shotgun (WGS) entry which is preliminary data.</text>
</comment>
<accession>A0A0E9N711</accession>
<dbReference type="GO" id="GO:0016020">
    <property type="term" value="C:membrane"/>
    <property type="evidence" value="ECO:0007669"/>
    <property type="project" value="TreeGrafter"/>
</dbReference>
<dbReference type="PRINTS" id="PR00111">
    <property type="entry name" value="ABHYDROLASE"/>
</dbReference>
<name>A0A0E9N711_9BACT</name>
<dbReference type="Gene3D" id="3.40.50.1820">
    <property type="entry name" value="alpha/beta hydrolase"/>
    <property type="match status" value="1"/>
</dbReference>